<reference evidence="1 2" key="1">
    <citation type="submission" date="2014-04" db="EMBL/GenBank/DDBJ databases">
        <authorList>
            <consortium name="International Citrus Genome Consortium"/>
            <person name="Gmitter F."/>
            <person name="Chen C."/>
            <person name="Farmerie W."/>
            <person name="Harkins T."/>
            <person name="Desany B."/>
            <person name="Mohiuddin M."/>
            <person name="Kodira C."/>
            <person name="Borodovsky M."/>
            <person name="Lomsadze A."/>
            <person name="Burns P."/>
            <person name="Jenkins J."/>
            <person name="Prochnik S."/>
            <person name="Shu S."/>
            <person name="Chapman J."/>
            <person name="Pitluck S."/>
            <person name="Schmutz J."/>
            <person name="Rokhsar D."/>
        </authorList>
    </citation>
    <scope>NUCLEOTIDE SEQUENCE</scope>
</reference>
<gene>
    <name evidence="1" type="ORF">CISIN_1g039545mg</name>
</gene>
<evidence type="ECO:0000313" key="2">
    <source>
        <dbReference type="Proteomes" id="UP000027120"/>
    </source>
</evidence>
<dbReference type="SMR" id="A0A067D7W1"/>
<dbReference type="EMBL" id="KK790094">
    <property type="protein sequence ID" value="KDO37635.1"/>
    <property type="molecule type" value="Genomic_DNA"/>
</dbReference>
<organism evidence="1 2">
    <name type="scientific">Citrus sinensis</name>
    <name type="common">Sweet orange</name>
    <name type="synonym">Citrus aurantium var. sinensis</name>
    <dbReference type="NCBI Taxonomy" id="2711"/>
    <lineage>
        <taxon>Eukaryota</taxon>
        <taxon>Viridiplantae</taxon>
        <taxon>Streptophyta</taxon>
        <taxon>Embryophyta</taxon>
        <taxon>Tracheophyta</taxon>
        <taxon>Spermatophyta</taxon>
        <taxon>Magnoliopsida</taxon>
        <taxon>eudicotyledons</taxon>
        <taxon>Gunneridae</taxon>
        <taxon>Pentapetalae</taxon>
        <taxon>rosids</taxon>
        <taxon>malvids</taxon>
        <taxon>Sapindales</taxon>
        <taxon>Rutaceae</taxon>
        <taxon>Aurantioideae</taxon>
        <taxon>Citrus</taxon>
    </lineage>
</organism>
<dbReference type="GO" id="GO:0000981">
    <property type="term" value="F:DNA-binding transcription factor activity, RNA polymerase II-specific"/>
    <property type="evidence" value="ECO:0000318"/>
    <property type="project" value="GO_Central"/>
</dbReference>
<dbReference type="GO" id="GO:0090575">
    <property type="term" value="C:RNA polymerase II transcription regulator complex"/>
    <property type="evidence" value="ECO:0000318"/>
    <property type="project" value="GO_Central"/>
</dbReference>
<dbReference type="AlphaFoldDB" id="A0A067D7W1"/>
<sequence>MNITISGSTLEVNLICGSNRNFMFHEIISVLEEGAAEVINVTQLNSGDRVIFSVLSKAVNSRIGVATERVQERLKELIL</sequence>
<name>A0A067D7W1_CITSI</name>
<dbReference type="Proteomes" id="UP000027120">
    <property type="component" value="Unassembled WGS sequence"/>
</dbReference>
<keyword evidence="2" id="KW-1185">Reference proteome</keyword>
<dbReference type="GO" id="GO:0000977">
    <property type="term" value="F:RNA polymerase II transcription regulatory region sequence-specific DNA binding"/>
    <property type="evidence" value="ECO:0000318"/>
    <property type="project" value="GO_Central"/>
</dbReference>
<proteinExistence type="predicted"/>
<dbReference type="GO" id="GO:0006357">
    <property type="term" value="P:regulation of transcription by RNA polymerase II"/>
    <property type="evidence" value="ECO:0000318"/>
    <property type="project" value="GO_Central"/>
</dbReference>
<protein>
    <submittedName>
        <fullName evidence="1">Uncharacterized protein</fullName>
    </submittedName>
</protein>
<accession>A0A067D7W1</accession>
<evidence type="ECO:0000313" key="1">
    <source>
        <dbReference type="EMBL" id="KDO37635.1"/>
    </source>
</evidence>
<dbReference type="STRING" id="2711.A0A067D7W1"/>